<dbReference type="PANTHER" id="PTHR30024">
    <property type="entry name" value="ALIPHATIC SULFONATES-BINDING PROTEIN-RELATED"/>
    <property type="match status" value="1"/>
</dbReference>
<protein>
    <submittedName>
        <fullName evidence="4">NitT/TauT family transport system substrate-binding protein</fullName>
    </submittedName>
</protein>
<dbReference type="EMBL" id="FRCK01000008">
    <property type="protein sequence ID" value="SHM39870.1"/>
    <property type="molecule type" value="Genomic_DNA"/>
</dbReference>
<dbReference type="OrthoDB" id="5621714at2"/>
<keyword evidence="5" id="KW-1185">Reference proteome</keyword>
<name>A0A1M7IGN2_9RHOB</name>
<evidence type="ECO:0000256" key="2">
    <source>
        <dbReference type="SAM" id="SignalP"/>
    </source>
</evidence>
<evidence type="ECO:0000313" key="5">
    <source>
        <dbReference type="Proteomes" id="UP000184444"/>
    </source>
</evidence>
<gene>
    <name evidence="4" type="ORF">SAMN05444389_108123</name>
</gene>
<keyword evidence="2" id="KW-0732">Signal</keyword>
<dbReference type="Proteomes" id="UP000184444">
    <property type="component" value="Unassembled WGS sequence"/>
</dbReference>
<evidence type="ECO:0000313" key="4">
    <source>
        <dbReference type="EMBL" id="SHM39870.1"/>
    </source>
</evidence>
<dbReference type="STRING" id="53463.SAMN05444389_108123"/>
<feature type="chain" id="PRO_5009926929" evidence="2">
    <location>
        <begin position="24"/>
        <end position="350"/>
    </location>
</feature>
<dbReference type="Pfam" id="PF09084">
    <property type="entry name" value="NMT1"/>
    <property type="match status" value="1"/>
</dbReference>
<feature type="signal peptide" evidence="2">
    <location>
        <begin position="1"/>
        <end position="23"/>
    </location>
</feature>
<dbReference type="AlphaFoldDB" id="A0A1M7IGN2"/>
<accession>A0A1M7IGN2</accession>
<evidence type="ECO:0000259" key="3">
    <source>
        <dbReference type="Pfam" id="PF09084"/>
    </source>
</evidence>
<dbReference type="SUPFAM" id="SSF53850">
    <property type="entry name" value="Periplasmic binding protein-like II"/>
    <property type="match status" value="1"/>
</dbReference>
<evidence type="ECO:0000256" key="1">
    <source>
        <dbReference type="SAM" id="MobiDB-lite"/>
    </source>
</evidence>
<dbReference type="RefSeq" id="WP_073067505.1">
    <property type="nucleotide sequence ID" value="NZ_FRCK01000008.1"/>
</dbReference>
<dbReference type="InterPro" id="IPR015168">
    <property type="entry name" value="SsuA/THI5"/>
</dbReference>
<dbReference type="Gene3D" id="3.40.190.10">
    <property type="entry name" value="Periplasmic binding protein-like II"/>
    <property type="match status" value="2"/>
</dbReference>
<feature type="region of interest" description="Disordered" evidence="1">
    <location>
        <begin position="316"/>
        <end position="350"/>
    </location>
</feature>
<feature type="domain" description="SsuA/THI5-like" evidence="3">
    <location>
        <begin position="103"/>
        <end position="250"/>
    </location>
</feature>
<sequence length="350" mass="37134">MIPLRRIALSACLALGFSLPAAAEEPLPELTVGTLEGGTVTWELETIRSRGLDRAHGFSLKLLALAGNPATHVAMHGAEVDSIVSDWLWVAQQRAAGADYVFLPYSTAVGGLMVPGDSAVQSLADLEGQTIGVGGSPVDKSWLILRAWSMSEHGRNGGRDLADTTRQLFGAAPIILNAFESGEVAAAVNLWHFQAKMEARGARELVDVVTAARDLGLDPDTPLLGYVLRESWIQANPQAARGLAEASAEAKRILSTDDSAWEALRPIMNAEGDAEFTALRERWRAGIPSGRGVDPKAAQQMFAVMAELGGEELTGGLTELPEGLFWTPDPASESGSEPLPEPEANPDAKP</sequence>
<organism evidence="4 5">
    <name type="scientific">Paracoccus solventivorans</name>
    <dbReference type="NCBI Taxonomy" id="53463"/>
    <lineage>
        <taxon>Bacteria</taxon>
        <taxon>Pseudomonadati</taxon>
        <taxon>Pseudomonadota</taxon>
        <taxon>Alphaproteobacteria</taxon>
        <taxon>Rhodobacterales</taxon>
        <taxon>Paracoccaceae</taxon>
        <taxon>Paracoccus</taxon>
    </lineage>
</organism>
<reference evidence="5" key="1">
    <citation type="submission" date="2016-11" db="EMBL/GenBank/DDBJ databases">
        <authorList>
            <person name="Varghese N."/>
            <person name="Submissions S."/>
        </authorList>
    </citation>
    <scope>NUCLEOTIDE SEQUENCE [LARGE SCALE GENOMIC DNA]</scope>
    <source>
        <strain evidence="5">DSM 6637</strain>
    </source>
</reference>
<feature type="compositionally biased region" description="Low complexity" evidence="1">
    <location>
        <begin position="316"/>
        <end position="338"/>
    </location>
</feature>
<dbReference type="PANTHER" id="PTHR30024:SF48">
    <property type="entry name" value="ABC TRANSPORTER SUBSTRATE-BINDING PROTEIN"/>
    <property type="match status" value="1"/>
</dbReference>
<proteinExistence type="predicted"/>